<evidence type="ECO:0000256" key="5">
    <source>
        <dbReference type="ARBA" id="ARBA00023136"/>
    </source>
</evidence>
<name>A0ABQ6YWD3_9ENTE</name>
<dbReference type="Proteomes" id="UP000782705">
    <property type="component" value="Unassembled WGS sequence"/>
</dbReference>
<keyword evidence="8" id="KW-1185">Reference proteome</keyword>
<evidence type="ECO:0000256" key="1">
    <source>
        <dbReference type="ARBA" id="ARBA00004236"/>
    </source>
</evidence>
<evidence type="ECO:0000256" key="2">
    <source>
        <dbReference type="ARBA" id="ARBA00022475"/>
    </source>
</evidence>
<dbReference type="Pfam" id="PF04347">
    <property type="entry name" value="FliO"/>
    <property type="match status" value="1"/>
</dbReference>
<evidence type="ECO:0008006" key="9">
    <source>
        <dbReference type="Google" id="ProtNLM"/>
    </source>
</evidence>
<evidence type="ECO:0000256" key="4">
    <source>
        <dbReference type="ARBA" id="ARBA00022989"/>
    </source>
</evidence>
<comment type="caution">
    <text evidence="7">The sequence shown here is derived from an EMBL/GenBank/DDBJ whole genome shotgun (WGS) entry which is preliminary data.</text>
</comment>
<dbReference type="EMBL" id="MAEL01000054">
    <property type="protein sequence ID" value="KAF1302016.1"/>
    <property type="molecule type" value="Genomic_DNA"/>
</dbReference>
<evidence type="ECO:0000313" key="8">
    <source>
        <dbReference type="Proteomes" id="UP000782705"/>
    </source>
</evidence>
<accession>A0ABQ6YWD3</accession>
<feature type="transmembrane region" description="Helical" evidence="6">
    <location>
        <begin position="6"/>
        <end position="25"/>
    </location>
</feature>
<evidence type="ECO:0000313" key="7">
    <source>
        <dbReference type="EMBL" id="KAF1302016.1"/>
    </source>
</evidence>
<comment type="subcellular location">
    <subcellularLocation>
        <location evidence="1">Cell membrane</location>
    </subcellularLocation>
</comment>
<protein>
    <recommendedName>
        <fullName evidence="9">Flagellar protein FliO/FliZ</fullName>
    </recommendedName>
</protein>
<keyword evidence="3 6" id="KW-0812">Transmembrane</keyword>
<evidence type="ECO:0000256" key="3">
    <source>
        <dbReference type="ARBA" id="ARBA00022692"/>
    </source>
</evidence>
<organism evidence="7 8">
    <name type="scientific">Candidatus Enterococcus willemsii</name>
    <dbReference type="NCBI Taxonomy" id="1857215"/>
    <lineage>
        <taxon>Bacteria</taxon>
        <taxon>Bacillati</taxon>
        <taxon>Bacillota</taxon>
        <taxon>Bacilli</taxon>
        <taxon>Lactobacillales</taxon>
        <taxon>Enterococcaceae</taxon>
        <taxon>Enterococcus</taxon>
    </lineage>
</organism>
<gene>
    <name evidence="7" type="ORF">BAU17_01210</name>
</gene>
<reference evidence="7 8" key="1">
    <citation type="submission" date="2016-06" db="EMBL/GenBank/DDBJ databases">
        <title>Four novel species of enterococci isolated from chicken manure.</title>
        <authorList>
            <person name="Van Tyne D."/>
        </authorList>
    </citation>
    <scope>NUCLEOTIDE SEQUENCE [LARGE SCALE GENOMIC DNA]</scope>
    <source>
        <strain evidence="7 8">CU12B</strain>
    </source>
</reference>
<dbReference type="InterPro" id="IPR022781">
    <property type="entry name" value="Flagellar_biosynth_FliO"/>
</dbReference>
<keyword evidence="5 6" id="KW-0472">Membrane</keyword>
<dbReference type="RefSeq" id="WP_161902997.1">
    <property type="nucleotide sequence ID" value="NZ_MAEL01000054.1"/>
</dbReference>
<keyword evidence="4 6" id="KW-1133">Transmembrane helix</keyword>
<sequence length="126" mass="14689">MEIVFLLIKMIVFLFVLLYVANQLIRYLNNRTQQSGGKTLQVLERIAVSKTSAIGIVKILDKYYVMSLAEQSNEIIRELTPDEVQKYRTSQPQNIEFVPKQFAQLLQSKKDVLSNRKRKSSHEKEE</sequence>
<evidence type="ECO:0000256" key="6">
    <source>
        <dbReference type="SAM" id="Phobius"/>
    </source>
</evidence>
<proteinExistence type="predicted"/>
<keyword evidence="2" id="KW-1003">Cell membrane</keyword>